<proteinExistence type="predicted"/>
<protein>
    <submittedName>
        <fullName evidence="2">Heterokaryon incompatibility</fullName>
    </submittedName>
</protein>
<evidence type="ECO:0000313" key="3">
    <source>
        <dbReference type="Proteomes" id="UP001175000"/>
    </source>
</evidence>
<name>A0AA39WRK2_9PEZI</name>
<accession>A0AA39WRK2</accession>
<feature type="domain" description="Heterokaryon incompatibility" evidence="1">
    <location>
        <begin position="5"/>
        <end position="131"/>
    </location>
</feature>
<dbReference type="EMBL" id="JAULSU010000004">
    <property type="protein sequence ID" value="KAK0620055.1"/>
    <property type="molecule type" value="Genomic_DNA"/>
</dbReference>
<organism evidence="2 3">
    <name type="scientific">Immersiella caudata</name>
    <dbReference type="NCBI Taxonomy" id="314043"/>
    <lineage>
        <taxon>Eukaryota</taxon>
        <taxon>Fungi</taxon>
        <taxon>Dikarya</taxon>
        <taxon>Ascomycota</taxon>
        <taxon>Pezizomycotina</taxon>
        <taxon>Sordariomycetes</taxon>
        <taxon>Sordariomycetidae</taxon>
        <taxon>Sordariales</taxon>
        <taxon>Lasiosphaeriaceae</taxon>
        <taxon>Immersiella</taxon>
    </lineage>
</organism>
<keyword evidence="3" id="KW-1185">Reference proteome</keyword>
<sequence length="144" mass="16150">GIPISTLPKTVQDAALVCQSLGIRCLWADAMCIIQDDREDWERESAQMCDIYANSHITIAVHHADSCKRGFLGGQRYPLPEYEREFNTTFGAGIPGANAEKMVLVRKGSSHHKLEKSTGTALEARGWTLQERILPRRIIHYTRG</sequence>
<dbReference type="Pfam" id="PF06985">
    <property type="entry name" value="HET"/>
    <property type="match status" value="1"/>
</dbReference>
<reference evidence="2" key="1">
    <citation type="submission" date="2023-06" db="EMBL/GenBank/DDBJ databases">
        <title>Genome-scale phylogeny and comparative genomics of the fungal order Sordariales.</title>
        <authorList>
            <consortium name="Lawrence Berkeley National Laboratory"/>
            <person name="Hensen N."/>
            <person name="Bonometti L."/>
            <person name="Westerberg I."/>
            <person name="Brannstrom I.O."/>
            <person name="Guillou S."/>
            <person name="Cros-Aarteil S."/>
            <person name="Calhoun S."/>
            <person name="Haridas S."/>
            <person name="Kuo A."/>
            <person name="Mondo S."/>
            <person name="Pangilinan J."/>
            <person name="Riley R."/>
            <person name="Labutti K."/>
            <person name="Andreopoulos B."/>
            <person name="Lipzen A."/>
            <person name="Chen C."/>
            <person name="Yanf M."/>
            <person name="Daum C."/>
            <person name="Ng V."/>
            <person name="Clum A."/>
            <person name="Steindorff A."/>
            <person name="Ohm R."/>
            <person name="Martin F."/>
            <person name="Silar P."/>
            <person name="Natvig D."/>
            <person name="Lalanne C."/>
            <person name="Gautier V."/>
            <person name="Ament-Velasquez S.L."/>
            <person name="Kruys A."/>
            <person name="Hutchinson M.I."/>
            <person name="Powell A.J."/>
            <person name="Barry K."/>
            <person name="Miller A.N."/>
            <person name="Grigoriev I.V."/>
            <person name="Debuchy R."/>
            <person name="Gladieux P."/>
            <person name="Thoren M.H."/>
            <person name="Johannesson H."/>
        </authorList>
    </citation>
    <scope>NUCLEOTIDE SEQUENCE</scope>
    <source>
        <strain evidence="2">CBS 606.72</strain>
    </source>
</reference>
<dbReference type="InterPro" id="IPR010730">
    <property type="entry name" value="HET"/>
</dbReference>
<dbReference type="Proteomes" id="UP001175000">
    <property type="component" value="Unassembled WGS sequence"/>
</dbReference>
<gene>
    <name evidence="2" type="ORF">B0T14DRAFT_430961</name>
</gene>
<dbReference type="PANTHER" id="PTHR33112">
    <property type="entry name" value="DOMAIN PROTEIN, PUTATIVE-RELATED"/>
    <property type="match status" value="1"/>
</dbReference>
<comment type="caution">
    <text evidence="2">The sequence shown here is derived from an EMBL/GenBank/DDBJ whole genome shotgun (WGS) entry which is preliminary data.</text>
</comment>
<evidence type="ECO:0000259" key="1">
    <source>
        <dbReference type="Pfam" id="PF06985"/>
    </source>
</evidence>
<evidence type="ECO:0000313" key="2">
    <source>
        <dbReference type="EMBL" id="KAK0620055.1"/>
    </source>
</evidence>
<feature type="non-terminal residue" evidence="2">
    <location>
        <position position="1"/>
    </location>
</feature>
<dbReference type="PANTHER" id="PTHR33112:SF15">
    <property type="entry name" value="HETEROKARYON INCOMPATIBILITY DOMAIN-CONTAINING PROTEIN"/>
    <property type="match status" value="1"/>
</dbReference>
<dbReference type="AlphaFoldDB" id="A0AA39WRK2"/>